<evidence type="ECO:0000256" key="5">
    <source>
        <dbReference type="ARBA" id="ARBA00023163"/>
    </source>
</evidence>
<dbReference type="GO" id="GO:0001228">
    <property type="term" value="F:DNA-binding transcription activator activity, RNA polymerase II-specific"/>
    <property type="evidence" value="ECO:0007669"/>
    <property type="project" value="InterPro"/>
</dbReference>
<dbReference type="SMART" id="SM01268">
    <property type="entry name" value="BTD"/>
    <property type="match status" value="1"/>
</dbReference>
<dbReference type="InterPro" id="IPR008967">
    <property type="entry name" value="p53-like_TF_DNA-bd_sf"/>
</dbReference>
<keyword evidence="4" id="KW-0238">DNA-binding</keyword>
<dbReference type="InterPro" id="IPR015350">
    <property type="entry name" value="Beta-trefoil_DNA-bd_dom"/>
</dbReference>
<dbReference type="Proteomes" id="UP000274131">
    <property type="component" value="Unassembled WGS sequence"/>
</dbReference>
<sequence>MDYASVPTQQQTNLHASQTSQFVATCLSATLPNNNDSGGVSSVVPPYYATSPIDLGGSPSGASPSYCYSQQQIQHPGLQSQQLLWQSANGFQQFENQNPILPQHFVQNPQLFYHSQHLNHCGIEVKFLIFFLQFCNTFYGGVSTPSSGAFGSSFDTFGAPTAVQQPPQQSGVYSNIVSFPQQMHFLNVIADQQQLTREVMQDYLNNQSKYDCIVSIFHAKVAQKSYGNEKRFFCPPPCIYLFGDGWKHKKRMAEELYHRFRETQKRNGIVDSEPERERVTDLRATELCAFIGIGAPSEQEKQSLDFSSNKDYCAAKTLYISDADKRKYFELSVQFFYGSGHEIGTFSSQRIKVISKPSKKKQSMKNTDCKYLCIASGTKVALFNRLRSQTVSTRYLHVEGNNFHASSTKWGAFTIHLVDDDPNSAESENFSVKDGYIHYGALVKLIDSVSGMSLPRLRIRKVDKQHVILDPGAGEEPVSQLHKCAFQMLDAENVYLCLSHDKIIQHQAIVIDPTRHQISDGASWTIISTDKAEYRFYEAMGPVRSPVTPIPVVLGLELYGEGELARIDLTGNNFTSNLKIWFGTTPVDTVFRSEESIGCFVPPLATVCANWCHYSGELTEVPISLVRDDGVIYATNMNFSYKTEPSARAAARRLC</sequence>
<feature type="domain" description="RBP-J/Cbf11/Cbf12 DNA binding" evidence="7">
    <location>
        <begin position="213"/>
        <end position="368"/>
    </location>
</feature>
<evidence type="ECO:0000259" key="8">
    <source>
        <dbReference type="SMART" id="SM01268"/>
    </source>
</evidence>
<accession>A0A0N4VDS2</accession>
<keyword evidence="5" id="KW-0804">Transcription</keyword>
<dbReference type="AlphaFoldDB" id="A0A0N4VDS2"/>
<dbReference type="SMART" id="SM01267">
    <property type="entry name" value="LAG1_DNAbind"/>
    <property type="match status" value="1"/>
</dbReference>
<dbReference type="Gene3D" id="2.60.40.1450">
    <property type="entry name" value="LAG1, DNA binding domain"/>
    <property type="match status" value="1"/>
</dbReference>
<dbReference type="STRING" id="51028.A0A0N4VDS2"/>
<evidence type="ECO:0000256" key="4">
    <source>
        <dbReference type="ARBA" id="ARBA00023125"/>
    </source>
</evidence>
<dbReference type="InterPro" id="IPR037095">
    <property type="entry name" value="RBP-J/Cbf11_DNA-bd_sf"/>
</dbReference>
<dbReference type="Pfam" id="PF09270">
    <property type="entry name" value="BTD"/>
    <property type="match status" value="1"/>
</dbReference>
<dbReference type="FunFam" id="2.80.10.50:FF:000003">
    <property type="entry name" value="recombining binding protein suppressor of hairless"/>
    <property type="match status" value="1"/>
</dbReference>
<gene>
    <name evidence="9" type="ORF">EVEC_LOCUS8250</name>
</gene>
<evidence type="ECO:0000313" key="11">
    <source>
        <dbReference type="WBParaSite" id="EVEC_0000876601-mRNA-1"/>
    </source>
</evidence>
<dbReference type="InterPro" id="IPR036358">
    <property type="entry name" value="BTD_sf"/>
</dbReference>
<dbReference type="SUPFAM" id="SSF81296">
    <property type="entry name" value="E set domains"/>
    <property type="match status" value="1"/>
</dbReference>
<dbReference type="Gene3D" id="2.80.10.50">
    <property type="match status" value="1"/>
</dbReference>
<dbReference type="OrthoDB" id="5600360at2759"/>
<keyword evidence="6" id="KW-0539">Nucleus</keyword>
<evidence type="ECO:0000256" key="6">
    <source>
        <dbReference type="ARBA" id="ARBA00023242"/>
    </source>
</evidence>
<reference evidence="9 10" key="2">
    <citation type="submission" date="2018-10" db="EMBL/GenBank/DDBJ databases">
        <authorList>
            <consortium name="Pathogen Informatics"/>
        </authorList>
    </citation>
    <scope>NUCLEOTIDE SEQUENCE [LARGE SCALE GENOMIC DNA]</scope>
</reference>
<dbReference type="InterPro" id="IPR013783">
    <property type="entry name" value="Ig-like_fold"/>
</dbReference>
<dbReference type="GO" id="GO:1990433">
    <property type="term" value="C:CSL-Notch-Mastermind transcription factor complex"/>
    <property type="evidence" value="ECO:0007669"/>
    <property type="project" value="UniProtKB-ARBA"/>
</dbReference>
<feature type="domain" description="Beta-trefoil DNA-binding" evidence="8">
    <location>
        <begin position="372"/>
        <end position="524"/>
    </location>
</feature>
<proteinExistence type="inferred from homology"/>
<dbReference type="InterPro" id="IPR014756">
    <property type="entry name" value="Ig_E-set"/>
</dbReference>
<comment type="similarity">
    <text evidence="2">Belongs to the Su(H) family.</text>
</comment>
<dbReference type="EMBL" id="UXUI01009337">
    <property type="protein sequence ID" value="VDD93499.1"/>
    <property type="molecule type" value="Genomic_DNA"/>
</dbReference>
<dbReference type="FunFam" id="2.60.40.1450:FF:000003">
    <property type="entry name" value="Related to J kappa-recombination signal binding protein"/>
    <property type="match status" value="1"/>
</dbReference>
<dbReference type="Gene3D" id="2.60.40.10">
    <property type="entry name" value="Immunoglobulins"/>
    <property type="match status" value="1"/>
</dbReference>
<dbReference type="SUPFAM" id="SSF49417">
    <property type="entry name" value="p53-like transcription factors"/>
    <property type="match status" value="1"/>
</dbReference>
<reference evidence="11" key="1">
    <citation type="submission" date="2017-02" db="UniProtKB">
        <authorList>
            <consortium name="WormBaseParasite"/>
        </authorList>
    </citation>
    <scope>IDENTIFICATION</scope>
</reference>
<protein>
    <submittedName>
        <fullName evidence="11">BMA-LAG-1</fullName>
    </submittedName>
</protein>
<dbReference type="GO" id="GO:0000978">
    <property type="term" value="F:RNA polymerase II cis-regulatory region sequence-specific DNA binding"/>
    <property type="evidence" value="ECO:0007669"/>
    <property type="project" value="InterPro"/>
</dbReference>
<dbReference type="WBParaSite" id="EVEC_0000876601-mRNA-1">
    <property type="protein sequence ID" value="EVEC_0000876601-mRNA-1"/>
    <property type="gene ID" value="EVEC_0000876601"/>
</dbReference>
<evidence type="ECO:0000313" key="10">
    <source>
        <dbReference type="Proteomes" id="UP000274131"/>
    </source>
</evidence>
<dbReference type="SUPFAM" id="SSF110217">
    <property type="entry name" value="DNA-binding protein LAG-1 (CSL)"/>
    <property type="match status" value="1"/>
</dbReference>
<dbReference type="PANTHER" id="PTHR10665">
    <property type="entry name" value="RECOMBINING BINDING PROTEIN SUPPRESSOR OF HAIRLESS"/>
    <property type="match status" value="1"/>
</dbReference>
<dbReference type="InterPro" id="IPR038007">
    <property type="entry name" value="RBP-Jkappa_IPT"/>
</dbReference>
<dbReference type="Pfam" id="PF20144">
    <property type="entry name" value="TIG_SUH"/>
    <property type="match status" value="1"/>
</dbReference>
<dbReference type="Pfam" id="PF09271">
    <property type="entry name" value="LAG1-DNAbind"/>
    <property type="match status" value="1"/>
</dbReference>
<comment type="subcellular location">
    <subcellularLocation>
        <location evidence="1">Nucleus</location>
    </subcellularLocation>
</comment>
<dbReference type="InterPro" id="IPR040159">
    <property type="entry name" value="CLS_fam"/>
</dbReference>
<keyword evidence="10" id="KW-1185">Reference proteome</keyword>
<evidence type="ECO:0000259" key="7">
    <source>
        <dbReference type="SMART" id="SM01267"/>
    </source>
</evidence>
<name>A0A0N4VDS2_ENTVE</name>
<dbReference type="InterPro" id="IPR015351">
    <property type="entry name" value="RBP-J/Cbf11/Cbf12_DNA-bd"/>
</dbReference>
<evidence type="ECO:0000256" key="2">
    <source>
        <dbReference type="ARBA" id="ARBA00009704"/>
    </source>
</evidence>
<evidence type="ECO:0000313" key="9">
    <source>
        <dbReference type="EMBL" id="VDD93499.1"/>
    </source>
</evidence>
<organism evidence="11">
    <name type="scientific">Enterobius vermicularis</name>
    <name type="common">Human pinworm</name>
    <dbReference type="NCBI Taxonomy" id="51028"/>
    <lineage>
        <taxon>Eukaryota</taxon>
        <taxon>Metazoa</taxon>
        <taxon>Ecdysozoa</taxon>
        <taxon>Nematoda</taxon>
        <taxon>Chromadorea</taxon>
        <taxon>Rhabditida</taxon>
        <taxon>Spirurina</taxon>
        <taxon>Oxyuridomorpha</taxon>
        <taxon>Oxyuroidea</taxon>
        <taxon>Oxyuridae</taxon>
        <taxon>Enterobius</taxon>
    </lineage>
</organism>
<evidence type="ECO:0000256" key="3">
    <source>
        <dbReference type="ARBA" id="ARBA00023015"/>
    </source>
</evidence>
<evidence type="ECO:0000256" key="1">
    <source>
        <dbReference type="ARBA" id="ARBA00004123"/>
    </source>
</evidence>
<keyword evidence="3" id="KW-0805">Transcription regulation</keyword>